<dbReference type="InterPro" id="IPR026893">
    <property type="entry name" value="Tyr/Ser_Pase_IphP-type"/>
</dbReference>
<dbReference type="SUPFAM" id="SSF52799">
    <property type="entry name" value="(Phosphotyrosine protein) phosphatases II"/>
    <property type="match status" value="1"/>
</dbReference>
<keyword evidence="1" id="KW-0472">Membrane</keyword>
<keyword evidence="1" id="KW-0812">Transmembrane</keyword>
<sequence>MTRNCTILPQRTPRRLKEGVLYRAARPDDASVYDATRLREDLGIRSVIDLRTETELLKQAQKGQEDRRDASVENERFPIPIPGLRYRHVSVAGRALERHMLRQLSWWSFIKVIFCYLFGYRIQGLAIIAREVLRPRGLIGMALDMLDQSQQEVATVLRSLLELDGLPTLIHCTQGKDRTGLVIALIVMIVGVPMPAIEHDYALSDVGLVQDKKQRLEELREIDLPDDWHSTAPGMIAAISEHLTHRYGGLNCYLDAIGFGLTERSQLRERVLY</sequence>
<dbReference type="Proteomes" id="UP000272025">
    <property type="component" value="Unassembled WGS sequence"/>
</dbReference>
<dbReference type="RefSeq" id="XP_028470933.1">
    <property type="nucleotide sequence ID" value="XM_028610396.1"/>
</dbReference>
<feature type="domain" description="Tyrosine specific protein phosphatases" evidence="2">
    <location>
        <begin position="151"/>
        <end position="216"/>
    </location>
</feature>
<evidence type="ECO:0000259" key="2">
    <source>
        <dbReference type="PROSITE" id="PS50056"/>
    </source>
</evidence>
<dbReference type="GO" id="GO:0004721">
    <property type="term" value="F:phosphoprotein phosphatase activity"/>
    <property type="evidence" value="ECO:0007669"/>
    <property type="project" value="InterPro"/>
</dbReference>
<name>A0A3N2Q8W0_SODAK</name>
<dbReference type="InterPro" id="IPR029021">
    <property type="entry name" value="Prot-tyrosine_phosphatase-like"/>
</dbReference>
<evidence type="ECO:0000313" key="3">
    <source>
        <dbReference type="EMBL" id="ROT43127.1"/>
    </source>
</evidence>
<dbReference type="STRING" id="1314773.A0A3N2Q8W0"/>
<feature type="transmembrane region" description="Helical" evidence="1">
    <location>
        <begin position="104"/>
        <end position="122"/>
    </location>
</feature>
<dbReference type="PROSITE" id="PS00383">
    <property type="entry name" value="TYR_PHOSPHATASE_1"/>
    <property type="match status" value="1"/>
</dbReference>
<proteinExistence type="predicted"/>
<dbReference type="PROSITE" id="PS50056">
    <property type="entry name" value="TYR_PHOSPHATASE_2"/>
    <property type="match status" value="1"/>
</dbReference>
<dbReference type="InterPro" id="IPR016130">
    <property type="entry name" value="Tyr_Pase_AS"/>
</dbReference>
<dbReference type="Pfam" id="PF13350">
    <property type="entry name" value="Y_phosphatase3"/>
    <property type="match status" value="1"/>
</dbReference>
<protein>
    <recommendedName>
        <fullName evidence="2">Tyrosine specific protein phosphatases domain-containing protein</fullName>
    </recommendedName>
</protein>
<evidence type="ECO:0000256" key="1">
    <source>
        <dbReference type="SAM" id="Phobius"/>
    </source>
</evidence>
<dbReference type="PANTHER" id="PTHR31126">
    <property type="entry name" value="TYROSINE-PROTEIN PHOSPHATASE"/>
    <property type="match status" value="1"/>
</dbReference>
<organism evidence="3 4">
    <name type="scientific">Sodiomyces alkalinus (strain CBS 110278 / VKM F-3762 / F11)</name>
    <name type="common">Alkaliphilic filamentous fungus</name>
    <dbReference type="NCBI Taxonomy" id="1314773"/>
    <lineage>
        <taxon>Eukaryota</taxon>
        <taxon>Fungi</taxon>
        <taxon>Dikarya</taxon>
        <taxon>Ascomycota</taxon>
        <taxon>Pezizomycotina</taxon>
        <taxon>Sordariomycetes</taxon>
        <taxon>Hypocreomycetidae</taxon>
        <taxon>Glomerellales</taxon>
        <taxon>Plectosphaerellaceae</taxon>
        <taxon>Sodiomyces</taxon>
    </lineage>
</organism>
<dbReference type="AlphaFoldDB" id="A0A3N2Q8W0"/>
<dbReference type="OrthoDB" id="9988524at2759"/>
<dbReference type="EMBL" id="ML119051">
    <property type="protein sequence ID" value="ROT43127.1"/>
    <property type="molecule type" value="Genomic_DNA"/>
</dbReference>
<keyword evidence="4" id="KW-1185">Reference proteome</keyword>
<keyword evidence="1" id="KW-1133">Transmembrane helix</keyword>
<dbReference type="PANTHER" id="PTHR31126:SF1">
    <property type="entry name" value="TYROSINE SPECIFIC PROTEIN PHOSPHATASES DOMAIN-CONTAINING PROTEIN"/>
    <property type="match status" value="1"/>
</dbReference>
<dbReference type="GeneID" id="39578874"/>
<accession>A0A3N2Q8W0</accession>
<evidence type="ECO:0000313" key="4">
    <source>
        <dbReference type="Proteomes" id="UP000272025"/>
    </source>
</evidence>
<dbReference type="Gene3D" id="3.90.190.10">
    <property type="entry name" value="Protein tyrosine phosphatase superfamily"/>
    <property type="match status" value="1"/>
</dbReference>
<dbReference type="InterPro" id="IPR000387">
    <property type="entry name" value="Tyr_Pase_dom"/>
</dbReference>
<reference evidence="3 4" key="1">
    <citation type="journal article" date="2018" name="Mol. Ecol.">
        <title>The obligate alkalophilic soda-lake fungus Sodiomyces alkalinus has shifted to a protein diet.</title>
        <authorList>
            <person name="Grum-Grzhimaylo A.A."/>
            <person name="Falkoski D.L."/>
            <person name="van den Heuvel J."/>
            <person name="Valero-Jimenez C.A."/>
            <person name="Min B."/>
            <person name="Choi I.G."/>
            <person name="Lipzen A."/>
            <person name="Daum C.G."/>
            <person name="Aanen D.K."/>
            <person name="Tsang A."/>
            <person name="Henrissat B."/>
            <person name="Bilanenko E.N."/>
            <person name="de Vries R.P."/>
            <person name="van Kan J.A.L."/>
            <person name="Grigoriev I.V."/>
            <person name="Debets A.J.M."/>
        </authorList>
    </citation>
    <scope>NUCLEOTIDE SEQUENCE [LARGE SCALE GENOMIC DNA]</scope>
    <source>
        <strain evidence="3 4">F11</strain>
    </source>
</reference>
<gene>
    <name evidence="3" type="ORF">SODALDRAFT_327296</name>
</gene>